<comment type="caution">
    <text evidence="2">The sequence shown here is derived from an EMBL/GenBank/DDBJ whole genome shotgun (WGS) entry which is preliminary data.</text>
</comment>
<evidence type="ECO:0000313" key="2">
    <source>
        <dbReference type="EMBL" id="MEH2553655.1"/>
    </source>
</evidence>
<reference evidence="2 3" key="1">
    <citation type="submission" date="2024-02" db="EMBL/GenBank/DDBJ databases">
        <title>Adaptive strategies in a cosmopolitan and abundant soil bacterium.</title>
        <authorList>
            <person name="Carini P."/>
        </authorList>
    </citation>
    <scope>NUCLEOTIDE SEQUENCE [LARGE SCALE GENOMIC DNA]</scope>
    <source>
        <strain evidence="2 3">AZCC 1608</strain>
    </source>
</reference>
<protein>
    <recommendedName>
        <fullName evidence="1">DUF6894 domain-containing protein</fullName>
    </recommendedName>
</protein>
<dbReference type="EMBL" id="JAZHRV010000001">
    <property type="protein sequence ID" value="MEH2553655.1"/>
    <property type="molecule type" value="Genomic_DNA"/>
</dbReference>
<name>A0ABU8B5A0_9BRAD</name>
<dbReference type="RefSeq" id="WP_334478182.1">
    <property type="nucleotide sequence ID" value="NZ_JAZHRV010000001.1"/>
</dbReference>
<dbReference type="InterPro" id="IPR054189">
    <property type="entry name" value="DUF6894"/>
</dbReference>
<dbReference type="Proteomes" id="UP001364224">
    <property type="component" value="Unassembled WGS sequence"/>
</dbReference>
<accession>A0ABU8B5A0</accession>
<sequence length="82" mass="9443">MKRYYFDLRDGDAVSVDEEGLELPDIEAVQEEAARSLVDMAKDAVRGRRFNGFGRGMEVEVRDEDGPVLQAKFTFEIDWKKQ</sequence>
<organism evidence="2 3">
    <name type="scientific">Bradyrhizobium algeriense</name>
    <dbReference type="NCBI Taxonomy" id="634784"/>
    <lineage>
        <taxon>Bacteria</taxon>
        <taxon>Pseudomonadati</taxon>
        <taxon>Pseudomonadota</taxon>
        <taxon>Alphaproteobacteria</taxon>
        <taxon>Hyphomicrobiales</taxon>
        <taxon>Nitrobacteraceae</taxon>
        <taxon>Bradyrhizobium</taxon>
    </lineage>
</organism>
<evidence type="ECO:0000313" key="3">
    <source>
        <dbReference type="Proteomes" id="UP001364224"/>
    </source>
</evidence>
<proteinExistence type="predicted"/>
<keyword evidence="3" id="KW-1185">Reference proteome</keyword>
<feature type="domain" description="DUF6894" evidence="1">
    <location>
        <begin position="3"/>
        <end position="73"/>
    </location>
</feature>
<gene>
    <name evidence="2" type="ORF">V1286_001184</name>
</gene>
<dbReference type="Pfam" id="PF21834">
    <property type="entry name" value="DUF6894"/>
    <property type="match status" value="1"/>
</dbReference>
<evidence type="ECO:0000259" key="1">
    <source>
        <dbReference type="Pfam" id="PF21834"/>
    </source>
</evidence>